<dbReference type="KEGG" id="tem:JW646_01255"/>
<keyword evidence="4" id="KW-1185">Reference proteome</keyword>
<sequence>MNSSLYQSFKVMESNQEATMTSLEVVDLINKFRVEEGNEIVKEHKDFMKSIRNEIASLEKAGIINGGNFSLVNYTDAKGEERPCYQMNKAGIMQMLNKESALVRYKTQQYIEALENKLKQQVKPLGTMDLLRLQFKAIEEQDNKIEEVKNEFEDFKGDIPLFQAECKELQKVVRQIGTKVLGGYKSPAYNDKSLRAKVYSDIQSQIKREFEVNRYESIKRRELESALKIVTNYKVPYKLEQDITLINMQLHLVKDNVREISFK</sequence>
<proteinExistence type="predicted"/>
<evidence type="ECO:0000313" key="4">
    <source>
        <dbReference type="Proteomes" id="UP001198983"/>
    </source>
</evidence>
<organism evidence="3 4">
    <name type="scientific">Terrisporobacter hibernicus</name>
    <dbReference type="NCBI Taxonomy" id="2813371"/>
    <lineage>
        <taxon>Bacteria</taxon>
        <taxon>Bacillati</taxon>
        <taxon>Bacillota</taxon>
        <taxon>Clostridia</taxon>
        <taxon>Peptostreptococcales</taxon>
        <taxon>Peptostreptococcaceae</taxon>
        <taxon>Terrisporobacter</taxon>
    </lineage>
</organism>
<dbReference type="Pfam" id="PF10552">
    <property type="entry name" value="ORF6C"/>
    <property type="match status" value="1"/>
</dbReference>
<dbReference type="AlphaFoldDB" id="A0AAX2ZFU5"/>
<protein>
    <submittedName>
        <fullName evidence="3">ORF6C domain-containing protein</fullName>
    </submittedName>
</protein>
<accession>A0AAX2ZFU5</accession>
<dbReference type="Pfam" id="PF09669">
    <property type="entry name" value="Phage_pRha"/>
    <property type="match status" value="1"/>
</dbReference>
<name>A0AAX2ZFU5_9FIRM</name>
<evidence type="ECO:0000256" key="1">
    <source>
        <dbReference type="SAM" id="Coils"/>
    </source>
</evidence>
<dbReference type="Proteomes" id="UP001198983">
    <property type="component" value="Chromosome"/>
</dbReference>
<keyword evidence="1" id="KW-0175">Coiled coil</keyword>
<dbReference type="InterPro" id="IPR014054">
    <property type="entry name" value="Phage_regulatory_Rha"/>
</dbReference>
<gene>
    <name evidence="3" type="ORF">JW646_01255</name>
</gene>
<dbReference type="InterPro" id="IPR018878">
    <property type="entry name" value="ORF6C_dom"/>
</dbReference>
<feature type="domain" description="ORF6C" evidence="2">
    <location>
        <begin position="131"/>
        <end position="243"/>
    </location>
</feature>
<evidence type="ECO:0000259" key="2">
    <source>
        <dbReference type="Pfam" id="PF10552"/>
    </source>
</evidence>
<dbReference type="EMBL" id="CP081135">
    <property type="protein sequence ID" value="UEL48107.1"/>
    <property type="molecule type" value="Genomic_DNA"/>
</dbReference>
<reference evidence="3 4" key="1">
    <citation type="journal article" date="2023" name="Int. J. Syst. Evol. Microbiol.">
        <title>Terrisporobacter hibernicus sp. nov., isolated from bovine faeces in Northern Ireland.</title>
        <authorList>
            <person name="Mitchell M."/>
            <person name="Nguyen S.V."/>
            <person name="Connor M."/>
            <person name="Fairley D.J."/>
            <person name="Donoghue O."/>
            <person name="Marshall H."/>
            <person name="Koolman L."/>
            <person name="McMullan G."/>
            <person name="Schaffer K.E."/>
            <person name="McGrath J.W."/>
            <person name="Fanning S."/>
        </authorList>
    </citation>
    <scope>NUCLEOTIDE SEQUENCE [LARGE SCALE GENOMIC DNA]</scope>
    <source>
        <strain evidence="3 4">MCA3</strain>
    </source>
</reference>
<dbReference type="RefSeq" id="WP_228416283.1">
    <property type="nucleotide sequence ID" value="NZ_CP081135.1"/>
</dbReference>
<evidence type="ECO:0000313" key="3">
    <source>
        <dbReference type="EMBL" id="UEL48107.1"/>
    </source>
</evidence>
<feature type="coiled-coil region" evidence="1">
    <location>
        <begin position="131"/>
        <end position="158"/>
    </location>
</feature>